<evidence type="ECO:0000313" key="2">
    <source>
        <dbReference type="EMBL" id="TFU89668.1"/>
    </source>
</evidence>
<organism evidence="2 3">
    <name type="scientific">Dysgonomonas mossii</name>
    <dbReference type="NCBI Taxonomy" id="163665"/>
    <lineage>
        <taxon>Bacteria</taxon>
        <taxon>Pseudomonadati</taxon>
        <taxon>Bacteroidota</taxon>
        <taxon>Bacteroidia</taxon>
        <taxon>Bacteroidales</taxon>
        <taxon>Dysgonomonadaceae</taxon>
        <taxon>Dysgonomonas</taxon>
    </lineage>
</organism>
<keyword evidence="1" id="KW-0472">Membrane</keyword>
<feature type="transmembrane region" description="Helical" evidence="1">
    <location>
        <begin position="102"/>
        <end position="121"/>
    </location>
</feature>
<keyword evidence="1" id="KW-0812">Transmembrane</keyword>
<gene>
    <name evidence="2" type="ORF">E4T88_06535</name>
</gene>
<evidence type="ECO:0008006" key="4">
    <source>
        <dbReference type="Google" id="ProtNLM"/>
    </source>
</evidence>
<keyword evidence="1" id="KW-1133">Transmembrane helix</keyword>
<dbReference type="Proteomes" id="UP000298285">
    <property type="component" value="Unassembled WGS sequence"/>
</dbReference>
<evidence type="ECO:0000313" key="3">
    <source>
        <dbReference type="Proteomes" id="UP000298285"/>
    </source>
</evidence>
<comment type="caution">
    <text evidence="2">The sequence shown here is derived from an EMBL/GenBank/DDBJ whole genome shotgun (WGS) entry which is preliminary data.</text>
</comment>
<sequence>MTIRKPNITVLLVGIFLVSIFAISFYFSWTDRYIRLNGELRKTEIINIRHFKGGSGATVSIEGNNLNAGRISRNYLVGDSILIRYIPNEYCVVQESVQPNRYYLYFALESILLIIGIALIVESLKGKSFSYYYYTAINFNQIGDNLLKWISKKLKR</sequence>
<feature type="transmembrane region" description="Helical" evidence="1">
    <location>
        <begin position="7"/>
        <end position="29"/>
    </location>
</feature>
<name>A0A4Y9INZ5_9BACT</name>
<reference evidence="2 3" key="1">
    <citation type="submission" date="2019-03" db="EMBL/GenBank/DDBJ databases">
        <title>Diversity of the mouse oral microbiome.</title>
        <authorList>
            <person name="Joseph S."/>
            <person name="Aduse-Opoku J."/>
            <person name="Curtis M."/>
            <person name="Wade W."/>
            <person name="Hashim A."/>
        </authorList>
    </citation>
    <scope>NUCLEOTIDE SEQUENCE [LARGE SCALE GENOMIC DNA]</scope>
    <source>
        <strain evidence="2 3">P11</strain>
    </source>
</reference>
<dbReference type="RefSeq" id="WP_135104669.1">
    <property type="nucleotide sequence ID" value="NZ_JADGKW010000002.1"/>
</dbReference>
<accession>A0A4Y9INZ5</accession>
<dbReference type="OrthoDB" id="9996651at2"/>
<dbReference type="EMBL" id="SPPK01000002">
    <property type="protein sequence ID" value="TFU89668.1"/>
    <property type="molecule type" value="Genomic_DNA"/>
</dbReference>
<evidence type="ECO:0000256" key="1">
    <source>
        <dbReference type="SAM" id="Phobius"/>
    </source>
</evidence>
<dbReference type="AlphaFoldDB" id="A0A4Y9INZ5"/>
<protein>
    <recommendedName>
        <fullName evidence="4">DUF3592 domain-containing protein</fullName>
    </recommendedName>
</protein>
<proteinExistence type="predicted"/>